<dbReference type="GO" id="GO:0009252">
    <property type="term" value="P:peptidoglycan biosynthetic process"/>
    <property type="evidence" value="ECO:0007669"/>
    <property type="project" value="UniProtKB-KW"/>
</dbReference>
<dbReference type="EMBL" id="QSWH01000002">
    <property type="protein sequence ID" value="RRR24333.1"/>
    <property type="molecule type" value="Genomic_DNA"/>
</dbReference>
<evidence type="ECO:0000313" key="12">
    <source>
        <dbReference type="Proteomes" id="UP000254236"/>
    </source>
</evidence>
<evidence type="ECO:0000313" key="11">
    <source>
        <dbReference type="EMBL" id="RRR24333.1"/>
    </source>
</evidence>
<dbReference type="GO" id="GO:0008360">
    <property type="term" value="P:regulation of cell shape"/>
    <property type="evidence" value="ECO:0007669"/>
    <property type="project" value="UniProtKB-KW"/>
</dbReference>
<evidence type="ECO:0000256" key="4">
    <source>
        <dbReference type="ARBA" id="ARBA00022960"/>
    </source>
</evidence>
<evidence type="ECO:0000256" key="7">
    <source>
        <dbReference type="ARBA" id="ARBA00023136"/>
    </source>
</evidence>
<dbReference type="PRINTS" id="PR01806">
    <property type="entry name" value="VIRFACTRMVIN"/>
</dbReference>
<dbReference type="GO" id="GO:0034204">
    <property type="term" value="P:lipid translocation"/>
    <property type="evidence" value="ECO:0007669"/>
    <property type="project" value="TreeGrafter"/>
</dbReference>
<evidence type="ECO:0000256" key="9">
    <source>
        <dbReference type="SAM" id="Phobius"/>
    </source>
</evidence>
<feature type="transmembrane region" description="Helical" evidence="9">
    <location>
        <begin position="358"/>
        <end position="382"/>
    </location>
</feature>
<evidence type="ECO:0000256" key="6">
    <source>
        <dbReference type="ARBA" id="ARBA00022989"/>
    </source>
</evidence>
<dbReference type="Proteomes" id="UP000282185">
    <property type="component" value="Unassembled WGS sequence"/>
</dbReference>
<reference evidence="10 12" key="1">
    <citation type="submission" date="2018-07" db="EMBL/GenBank/DDBJ databases">
        <title>Brachybacterium saurashtrense DSM 23186 genome sequence.</title>
        <authorList>
            <person name="Guo L."/>
        </authorList>
    </citation>
    <scope>NUCLEOTIDE SEQUENCE [LARGE SCALE GENOMIC DNA]</scope>
    <source>
        <strain evidence="10 12">DSM 23186</strain>
    </source>
</reference>
<dbReference type="PANTHER" id="PTHR47019:SF1">
    <property type="entry name" value="LIPID II FLIPPASE MURJ"/>
    <property type="match status" value="1"/>
</dbReference>
<gene>
    <name evidence="10" type="ORF">DWV08_13875</name>
    <name evidence="11" type="ORF">DXU92_05625</name>
</gene>
<name>A0A345YRP0_9MICO</name>
<feature type="transmembrane region" description="Helical" evidence="9">
    <location>
        <begin position="185"/>
        <end position="205"/>
    </location>
</feature>
<comment type="subcellular location">
    <subcellularLocation>
        <location evidence="1">Cell membrane</location>
        <topology evidence="1">Multi-pass membrane protein</topology>
    </subcellularLocation>
</comment>
<dbReference type="GO" id="GO:0015648">
    <property type="term" value="F:lipid-linked peptidoglycan transporter activity"/>
    <property type="evidence" value="ECO:0007669"/>
    <property type="project" value="TreeGrafter"/>
</dbReference>
<dbReference type="Proteomes" id="UP000254236">
    <property type="component" value="Chromosome"/>
</dbReference>
<keyword evidence="2" id="KW-1003">Cell membrane</keyword>
<accession>A0A345YRP0</accession>
<evidence type="ECO:0000256" key="3">
    <source>
        <dbReference type="ARBA" id="ARBA00022692"/>
    </source>
</evidence>
<keyword evidence="5" id="KW-0573">Peptidoglycan synthesis</keyword>
<evidence type="ECO:0000256" key="5">
    <source>
        <dbReference type="ARBA" id="ARBA00022984"/>
    </source>
</evidence>
<feature type="region of interest" description="Disordered" evidence="8">
    <location>
        <begin position="1"/>
        <end position="21"/>
    </location>
</feature>
<dbReference type="OrthoDB" id="9786339at2"/>
<keyword evidence="3 9" id="KW-0812">Transmembrane</keyword>
<feature type="transmembrane region" description="Helical" evidence="9">
    <location>
        <begin position="211"/>
        <end position="238"/>
    </location>
</feature>
<evidence type="ECO:0000256" key="8">
    <source>
        <dbReference type="SAM" id="MobiDB-lite"/>
    </source>
</evidence>
<keyword evidence="7 9" id="KW-0472">Membrane</keyword>
<feature type="transmembrane region" description="Helical" evidence="9">
    <location>
        <begin position="394"/>
        <end position="413"/>
    </location>
</feature>
<evidence type="ECO:0000256" key="1">
    <source>
        <dbReference type="ARBA" id="ARBA00004651"/>
    </source>
</evidence>
<keyword evidence="4" id="KW-0133">Cell shape</keyword>
<feature type="transmembrane region" description="Helical" evidence="9">
    <location>
        <begin position="152"/>
        <end position="173"/>
    </location>
</feature>
<feature type="transmembrane region" description="Helical" evidence="9">
    <location>
        <begin position="312"/>
        <end position="337"/>
    </location>
</feature>
<dbReference type="EMBL" id="CP031356">
    <property type="protein sequence ID" value="AXK46592.1"/>
    <property type="molecule type" value="Genomic_DNA"/>
</dbReference>
<evidence type="ECO:0000313" key="13">
    <source>
        <dbReference type="Proteomes" id="UP000282185"/>
    </source>
</evidence>
<evidence type="ECO:0008006" key="14">
    <source>
        <dbReference type="Google" id="ProtNLM"/>
    </source>
</evidence>
<feature type="transmembrane region" description="Helical" evidence="9">
    <location>
        <begin position="47"/>
        <end position="68"/>
    </location>
</feature>
<evidence type="ECO:0000313" key="10">
    <source>
        <dbReference type="EMBL" id="AXK46592.1"/>
    </source>
</evidence>
<keyword evidence="12" id="KW-1185">Reference proteome</keyword>
<feature type="transmembrane region" description="Helical" evidence="9">
    <location>
        <begin position="425"/>
        <end position="446"/>
    </location>
</feature>
<proteinExistence type="predicted"/>
<dbReference type="AlphaFoldDB" id="A0A345YRP0"/>
<dbReference type="PANTHER" id="PTHR47019">
    <property type="entry name" value="LIPID II FLIPPASE MURJ"/>
    <property type="match status" value="1"/>
</dbReference>
<dbReference type="KEGG" id="bsau:DWV08_13875"/>
<organism evidence="11 13">
    <name type="scientific">Brachybacterium saurashtrense</name>
    <dbReference type="NCBI Taxonomy" id="556288"/>
    <lineage>
        <taxon>Bacteria</taxon>
        <taxon>Bacillati</taxon>
        <taxon>Actinomycetota</taxon>
        <taxon>Actinomycetes</taxon>
        <taxon>Micrococcales</taxon>
        <taxon>Dermabacteraceae</taxon>
        <taxon>Brachybacterium</taxon>
    </lineage>
</organism>
<feature type="transmembrane region" description="Helical" evidence="9">
    <location>
        <begin position="493"/>
        <end position="515"/>
    </location>
</feature>
<feature type="transmembrane region" description="Helical" evidence="9">
    <location>
        <begin position="105"/>
        <end position="132"/>
    </location>
</feature>
<feature type="transmembrane region" description="Helical" evidence="9">
    <location>
        <begin position="527"/>
        <end position="551"/>
    </location>
</feature>
<dbReference type="InterPro" id="IPR004268">
    <property type="entry name" value="MurJ"/>
</dbReference>
<feature type="transmembrane region" description="Helical" evidence="9">
    <location>
        <begin position="74"/>
        <end position="93"/>
    </location>
</feature>
<sequence length="579" mass="61353">MSTTRRVHHIPRHRRHGAPASSSTLLRASVVMAAGSMVSRLLGFVRTFLFGAILGGSMSAAANAFSAANTLPNTIWLLVGGGTLNAILVPAIVRAVKRPDRGSDYISRLMTLVAAVSLGVTAVCLVAVPLLLTLTSGVLPPATYALAVQLGYWMMPQIFFSALYVMCGQLLNAHDSFGPYQWAPVVNNLVGILGAALFLGLWGTVGDPSQWTMSMILAMAAINVGGSAAQVLFLFWYVKGLDLRLRPTWGLRGLGLGKLSRIGLWSLAMLGLGQLGIWASRWATNGAVRMTEQHQGSPEIAARYPALLTMEWAYLAFMIPQGIIAVTLVTAAFPSISRSAAEADHAGALARYSETNRLLAVPMMLCTAVFVALAGPIMWVIGGGTGEIGARANGTVLVAYMLGLVPFASLYLIKRVFYAYEDARTPFLAQIPIAAITVLSVPVILTAVDPRYAAMAAAGATSLGNLAAWLLGMWQLRRLAARHRTAPPSAREGLGLFAMLGGAAVLAWAVGAGLVHLAGDLMWSHRAVAVLLGGLVGVVMTAVFVAVAYLLGVPEVRRLVATARRRLGPISRRLRRVTS</sequence>
<dbReference type="RefSeq" id="WP_115414340.1">
    <property type="nucleotide sequence ID" value="NZ_CP031356.1"/>
</dbReference>
<feature type="compositionally biased region" description="Basic residues" evidence="8">
    <location>
        <begin position="1"/>
        <end position="17"/>
    </location>
</feature>
<reference evidence="11 13" key="2">
    <citation type="submission" date="2018-08" db="EMBL/GenBank/DDBJ databases">
        <title>Brachybacterium saurashtrense DSM 23186.</title>
        <authorList>
            <person name="Li Y."/>
        </authorList>
    </citation>
    <scope>NUCLEOTIDE SEQUENCE [LARGE SCALE GENOMIC DNA]</scope>
    <source>
        <strain evidence="11 13">DSM 23186</strain>
    </source>
</reference>
<feature type="transmembrane region" description="Helical" evidence="9">
    <location>
        <begin position="452"/>
        <end position="472"/>
    </location>
</feature>
<evidence type="ECO:0000256" key="2">
    <source>
        <dbReference type="ARBA" id="ARBA00022475"/>
    </source>
</evidence>
<dbReference type="GO" id="GO:0005886">
    <property type="term" value="C:plasma membrane"/>
    <property type="evidence" value="ECO:0007669"/>
    <property type="project" value="UniProtKB-SubCell"/>
</dbReference>
<feature type="transmembrane region" description="Helical" evidence="9">
    <location>
        <begin position="259"/>
        <end position="280"/>
    </location>
</feature>
<dbReference type="InterPro" id="IPR051050">
    <property type="entry name" value="Lipid_II_flippase_MurJ/MviN"/>
</dbReference>
<dbReference type="Pfam" id="PF03023">
    <property type="entry name" value="MurJ"/>
    <property type="match status" value="1"/>
</dbReference>
<keyword evidence="6 9" id="KW-1133">Transmembrane helix</keyword>
<protein>
    <recommendedName>
        <fullName evidence="14">Murein biosynthesis integral membrane protein MurJ</fullName>
    </recommendedName>
</protein>